<dbReference type="SUPFAM" id="SSF52266">
    <property type="entry name" value="SGNH hydrolase"/>
    <property type="match status" value="1"/>
</dbReference>
<accession>A0A4R9GD08</accession>
<reference evidence="1" key="1">
    <citation type="journal article" date="2019" name="PLoS Negl. Trop. Dis.">
        <title>Revisiting the worldwide diversity of Leptospira species in the environment.</title>
        <authorList>
            <person name="Vincent A.T."/>
            <person name="Schiettekatte O."/>
            <person name="Bourhy P."/>
            <person name="Veyrier F.J."/>
            <person name="Picardeau M."/>
        </authorList>
    </citation>
    <scope>NUCLEOTIDE SEQUENCE [LARGE SCALE GENOMIC DNA]</scope>
    <source>
        <strain evidence="1">SSW15</strain>
    </source>
</reference>
<dbReference type="EMBL" id="RQET01000009">
    <property type="protein sequence ID" value="TGK08917.1"/>
    <property type="molecule type" value="Genomic_DNA"/>
</dbReference>
<dbReference type="GO" id="GO:0016787">
    <property type="term" value="F:hydrolase activity"/>
    <property type="evidence" value="ECO:0007669"/>
    <property type="project" value="UniProtKB-KW"/>
</dbReference>
<gene>
    <name evidence="1" type="ORF">EHO60_12855</name>
</gene>
<dbReference type="OrthoDB" id="315128at2"/>
<keyword evidence="2" id="KW-1185">Reference proteome</keyword>
<sequence length="388" mass="44346">MNPMISLVRDRKFWIPVLVLICFDLCLQAGVYRPYLKKGSFAANVVRNTEYVLEKKAVFDPSVILLGTSVAHQGLSLRILNGALEPYGERVQSFAMEGTEIIVQDALVQKLLPQFPNVHTVIHVLEVSTPWLDLPNLELHTLSMLSELDRPLALRKIYDFGYNVHYDDLAFLAFKSVAYRRDMRDFFLDPSKRLKDIGRRRKEQKIDPWPYENPNLARISMYPAAKDVISCLAATNPTNGEPIPAGSDHFHKKAIWDTCVLAERTPTSVGKNAAVDKFFGRLRILYDDIRRIGKQNGKEIRIIPVLAPYSDIVKAWRTPERNKIWQEELEKILPGAKLLDYQASLDGTENGDYYYDLIHLNQLGMIRFSEAIVRDLPAELGHKEKLAK</sequence>
<name>A0A4R9GD08_9LEPT</name>
<protein>
    <submittedName>
        <fullName evidence="1">SGNH/GDSL hydrolase family protein</fullName>
    </submittedName>
</protein>
<organism evidence="1 2">
    <name type="scientific">Leptospira fletcheri</name>
    <dbReference type="NCBI Taxonomy" id="2484981"/>
    <lineage>
        <taxon>Bacteria</taxon>
        <taxon>Pseudomonadati</taxon>
        <taxon>Spirochaetota</taxon>
        <taxon>Spirochaetia</taxon>
        <taxon>Leptospirales</taxon>
        <taxon>Leptospiraceae</taxon>
        <taxon>Leptospira</taxon>
    </lineage>
</organism>
<evidence type="ECO:0000313" key="2">
    <source>
        <dbReference type="Proteomes" id="UP000298458"/>
    </source>
</evidence>
<evidence type="ECO:0000313" key="1">
    <source>
        <dbReference type="EMBL" id="TGK08917.1"/>
    </source>
</evidence>
<dbReference type="AlphaFoldDB" id="A0A4R9GD08"/>
<dbReference type="Proteomes" id="UP000298458">
    <property type="component" value="Unassembled WGS sequence"/>
</dbReference>
<keyword evidence="1" id="KW-0378">Hydrolase</keyword>
<proteinExistence type="predicted"/>
<comment type="caution">
    <text evidence="1">The sequence shown here is derived from an EMBL/GenBank/DDBJ whole genome shotgun (WGS) entry which is preliminary data.</text>
</comment>
<dbReference type="RefSeq" id="WP_135768606.1">
    <property type="nucleotide sequence ID" value="NZ_RQET01000009.1"/>
</dbReference>